<dbReference type="EMBL" id="JAGRZL010000123">
    <property type="protein sequence ID" value="MBR7631627.1"/>
    <property type="molecule type" value="Genomic_DNA"/>
</dbReference>
<feature type="transmembrane region" description="Helical" evidence="2">
    <location>
        <begin position="188"/>
        <end position="212"/>
    </location>
</feature>
<dbReference type="NCBIfam" id="TIGR01760">
    <property type="entry name" value="tape_meas_TP901"/>
    <property type="match status" value="1"/>
</dbReference>
<organism evidence="3 4">
    <name type="scientific">Aeromonas popoffii</name>
    <dbReference type="NCBI Taxonomy" id="70856"/>
    <lineage>
        <taxon>Bacteria</taxon>
        <taxon>Pseudomonadati</taxon>
        <taxon>Pseudomonadota</taxon>
        <taxon>Gammaproteobacteria</taxon>
        <taxon>Aeromonadales</taxon>
        <taxon>Aeromonadaceae</taxon>
        <taxon>Aeromonas</taxon>
    </lineage>
</organism>
<proteinExistence type="predicted"/>
<keyword evidence="2" id="KW-0472">Membrane</keyword>
<protein>
    <submittedName>
        <fullName evidence="3">Phage tail tape measure protein</fullName>
    </submittedName>
</protein>
<dbReference type="InterPro" id="IPR010090">
    <property type="entry name" value="Phage_tape_meas"/>
</dbReference>
<evidence type="ECO:0000256" key="2">
    <source>
        <dbReference type="SAM" id="Phobius"/>
    </source>
</evidence>
<gene>
    <name evidence="3" type="ORF">KAT72_22290</name>
</gene>
<sequence>FKISLSTRNWDRAKTKDLKGNLRPIVDVLEEVHRKTANMGTGDRAGLLKSIAGQESLKSMINLVAQAGSGDLQKLIAELKQAKSEAAEVAKVMADNARGDIDGLTSAWQDLNIEMMTSQNGPLRGLIQQITTMTRGIGEWMRANPELTATITKVAAVTAVAAAAGGSLLLIVAGLLGPLAALKMGFGMVVTMGGPLLTFIKLMTMGMIKFGLAMLTNPIGWFIMGIAAIAAGAYLLYKNWDGVTKWFSELWGQCKAPLLAFWDLLKETFSWTPIGLLTMHWGEIWAFFDTLPAGAANKGKAIIDGLIGGISAKWESLKNKIKALTDLLPDWMKGGGSVTANVNPSGYLTGNYNTPAMAGGSGYGTRIVSTPRPLAAKNNSTTQINAPIYIVQQPGQSGAEVAQEVCRELDKRERQAAARSRATLGDRN</sequence>
<reference evidence="3 4" key="1">
    <citation type="submission" date="2021-04" db="EMBL/GenBank/DDBJ databases">
        <title>Draft Genome of Aeromonas popoffii ID682, isolated from a natural water source in Idaho.</title>
        <authorList>
            <person name="Testerman T."/>
            <person name="Graf J."/>
        </authorList>
    </citation>
    <scope>NUCLEOTIDE SEQUENCE [LARGE SCALE GENOMIC DNA]</scope>
    <source>
        <strain evidence="3 4">ID682</strain>
    </source>
</reference>
<dbReference type="Proteomes" id="UP000675653">
    <property type="component" value="Unassembled WGS sequence"/>
</dbReference>
<accession>A0ABS5GWU7</accession>
<keyword evidence="2" id="KW-0812">Transmembrane</keyword>
<feature type="non-terminal residue" evidence="3">
    <location>
        <position position="1"/>
    </location>
</feature>
<evidence type="ECO:0000256" key="1">
    <source>
        <dbReference type="ARBA" id="ARBA00022612"/>
    </source>
</evidence>
<keyword evidence="2" id="KW-1133">Transmembrane helix</keyword>
<comment type="caution">
    <text evidence="3">The sequence shown here is derived from an EMBL/GenBank/DDBJ whole genome shotgun (WGS) entry which is preliminary data.</text>
</comment>
<feature type="transmembrane region" description="Helical" evidence="2">
    <location>
        <begin position="154"/>
        <end position="176"/>
    </location>
</feature>
<keyword evidence="1" id="KW-1188">Viral release from host cell</keyword>
<feature type="transmembrane region" description="Helical" evidence="2">
    <location>
        <begin position="218"/>
        <end position="237"/>
    </location>
</feature>
<dbReference type="PANTHER" id="PTHR37813:SF1">
    <property type="entry name" value="FELS-2 PROPHAGE PROTEIN"/>
    <property type="match status" value="1"/>
</dbReference>
<dbReference type="PANTHER" id="PTHR37813">
    <property type="entry name" value="FELS-2 PROPHAGE PROTEIN"/>
    <property type="match status" value="1"/>
</dbReference>
<name>A0ABS5GWU7_9GAMM</name>
<evidence type="ECO:0000313" key="3">
    <source>
        <dbReference type="EMBL" id="MBR7631627.1"/>
    </source>
</evidence>
<keyword evidence="4" id="KW-1185">Reference proteome</keyword>
<evidence type="ECO:0000313" key="4">
    <source>
        <dbReference type="Proteomes" id="UP000675653"/>
    </source>
</evidence>